<dbReference type="InterPro" id="IPR007332">
    <property type="entry name" value="DUF411"/>
</dbReference>
<organism evidence="1">
    <name type="scientific">marine metagenome</name>
    <dbReference type="NCBI Taxonomy" id="408172"/>
    <lineage>
        <taxon>unclassified sequences</taxon>
        <taxon>metagenomes</taxon>
        <taxon>ecological metagenomes</taxon>
    </lineage>
</organism>
<proteinExistence type="predicted"/>
<feature type="non-terminal residue" evidence="1">
    <location>
        <position position="1"/>
    </location>
</feature>
<sequence length="95" mass="10233">VGHLQENGFEVDLTEVADIAAHQEEHGIPSEIRGCHSARVGNYMVEGHVPADMLKRFLEENSGQAGISVPGMIVGPPGMEGSESVAYDILTFDRE</sequence>
<accession>A0A382RV81</accession>
<protein>
    <submittedName>
        <fullName evidence="1">Uncharacterized protein</fullName>
    </submittedName>
</protein>
<evidence type="ECO:0000313" key="1">
    <source>
        <dbReference type="EMBL" id="SVD00571.1"/>
    </source>
</evidence>
<name>A0A382RV81_9ZZZZ</name>
<reference evidence="1" key="1">
    <citation type="submission" date="2018-05" db="EMBL/GenBank/DDBJ databases">
        <authorList>
            <person name="Lanie J.A."/>
            <person name="Ng W.-L."/>
            <person name="Kazmierczak K.M."/>
            <person name="Andrzejewski T.M."/>
            <person name="Davidsen T.M."/>
            <person name="Wayne K.J."/>
            <person name="Tettelin H."/>
            <person name="Glass J.I."/>
            <person name="Rusch D."/>
            <person name="Podicherti R."/>
            <person name="Tsui H.-C.T."/>
            <person name="Winkler M.E."/>
        </authorList>
    </citation>
    <scope>NUCLEOTIDE SEQUENCE</scope>
</reference>
<dbReference type="EMBL" id="UINC01123832">
    <property type="protein sequence ID" value="SVD00571.1"/>
    <property type="molecule type" value="Genomic_DNA"/>
</dbReference>
<feature type="non-terminal residue" evidence="1">
    <location>
        <position position="95"/>
    </location>
</feature>
<gene>
    <name evidence="1" type="ORF">METZ01_LOCUS353425</name>
</gene>
<dbReference type="Pfam" id="PF04214">
    <property type="entry name" value="DUF411"/>
    <property type="match status" value="1"/>
</dbReference>
<dbReference type="AlphaFoldDB" id="A0A382RV81"/>